<gene>
    <name evidence="1" type="ORF">GRAN_4864</name>
</gene>
<reference evidence="1 2" key="1">
    <citation type="submission" date="2018-11" db="EMBL/GenBank/DDBJ databases">
        <authorList>
            <person name="Mardanov A.V."/>
            <person name="Ravin N.V."/>
            <person name="Dedysh S.N."/>
        </authorList>
    </citation>
    <scope>NUCLEOTIDE SEQUENCE [LARGE SCALE GENOMIC DNA]</scope>
    <source>
        <strain evidence="1 2">AF10</strain>
    </source>
</reference>
<dbReference type="RefSeq" id="WP_128915449.1">
    <property type="nucleotide sequence ID" value="NZ_RDSM01000005.1"/>
</dbReference>
<organism evidence="1 2">
    <name type="scientific">Granulicella sibirica</name>
    <dbReference type="NCBI Taxonomy" id="2479048"/>
    <lineage>
        <taxon>Bacteria</taxon>
        <taxon>Pseudomonadati</taxon>
        <taxon>Acidobacteriota</taxon>
        <taxon>Terriglobia</taxon>
        <taxon>Terriglobales</taxon>
        <taxon>Acidobacteriaceae</taxon>
        <taxon>Granulicella</taxon>
    </lineage>
</organism>
<comment type="caution">
    <text evidence="1">The sequence shown here is derived from an EMBL/GenBank/DDBJ whole genome shotgun (WGS) entry which is preliminary data.</text>
</comment>
<evidence type="ECO:0000313" key="1">
    <source>
        <dbReference type="EMBL" id="RXH54213.1"/>
    </source>
</evidence>
<reference evidence="2" key="2">
    <citation type="submission" date="2019-02" db="EMBL/GenBank/DDBJ databases">
        <title>Granulicella sibirica sp. nov., a psychrotolerant acidobacterium isolated from an organic soil layer in forested tundra, West Siberia.</title>
        <authorList>
            <person name="Oshkin I.Y."/>
            <person name="Kulichevskaya I.S."/>
            <person name="Rijpstra W.I.C."/>
            <person name="Sinninghe Damste J.S."/>
            <person name="Rakitin A.L."/>
            <person name="Ravin N.V."/>
            <person name="Dedysh S.N."/>
        </authorList>
    </citation>
    <scope>NUCLEOTIDE SEQUENCE [LARGE SCALE GENOMIC DNA]</scope>
    <source>
        <strain evidence="2">AF10</strain>
    </source>
</reference>
<dbReference type="EMBL" id="RDSM01000005">
    <property type="protein sequence ID" value="RXH54213.1"/>
    <property type="molecule type" value="Genomic_DNA"/>
</dbReference>
<sequence>MSLYEASLYLDRLHELADSLQMESLAAAIDAASDAEPNAQAAQIRSACLSISKYLTRPPSPIHGSAESWQRFASILRQLELMNRREMADFDRAAAAACEAARQKIESLPLLWQRAAIRSIADFRLSPADLSSPAPDPSSRLHRQLMEAFRNASASLARELYASLLPALLEELGKSLALFLTCDELVRAVQQKPSTGEMTGMLLDRATRLEEQLLEQVGVYSEPAAETEPPFPLLLELTTILQAPIAPALRKFRVDVPGKPAAPGADRSNAFRQASLAATFALIDEAWEIQRAVTVQHVFNFISGRYTVFKLEIDAWFADQHTLLAETSGIIASGGLQNDAIRFEVEAIALRAEALSQAK</sequence>
<protein>
    <submittedName>
        <fullName evidence="1">Uncharacterized protein</fullName>
    </submittedName>
</protein>
<name>A0A4Q0STD3_9BACT</name>
<evidence type="ECO:0000313" key="2">
    <source>
        <dbReference type="Proteomes" id="UP000289437"/>
    </source>
</evidence>
<dbReference type="AlphaFoldDB" id="A0A4Q0STD3"/>
<accession>A0A4Q0STD3</accession>
<dbReference type="Proteomes" id="UP000289437">
    <property type="component" value="Unassembled WGS sequence"/>
</dbReference>
<proteinExistence type="predicted"/>
<keyword evidence="2" id="KW-1185">Reference proteome</keyword>